<dbReference type="PANTHER" id="PTHR35535">
    <property type="entry name" value="HEAT SHOCK PROTEIN HSLJ"/>
    <property type="match status" value="1"/>
</dbReference>
<dbReference type="Pfam" id="PF03724">
    <property type="entry name" value="META"/>
    <property type="match status" value="1"/>
</dbReference>
<proteinExistence type="predicted"/>
<dbReference type="EMBL" id="CP060436">
    <property type="protein sequence ID" value="QPM91739.1"/>
    <property type="molecule type" value="Genomic_DNA"/>
</dbReference>
<evidence type="ECO:0000313" key="2">
    <source>
        <dbReference type="EMBL" id="QPM91739.1"/>
    </source>
</evidence>
<dbReference type="PANTHER" id="PTHR35535:SF1">
    <property type="entry name" value="HEAT SHOCK PROTEIN HSLJ"/>
    <property type="match status" value="1"/>
</dbReference>
<dbReference type="InterPro" id="IPR053147">
    <property type="entry name" value="Hsp_HslJ-like"/>
</dbReference>
<organism evidence="2 3">
    <name type="scientific">Pseudooceanicola algae</name>
    <dbReference type="NCBI Taxonomy" id="1537215"/>
    <lineage>
        <taxon>Bacteria</taxon>
        <taxon>Pseudomonadati</taxon>
        <taxon>Pseudomonadota</taxon>
        <taxon>Alphaproteobacteria</taxon>
        <taxon>Rhodobacterales</taxon>
        <taxon>Paracoccaceae</taxon>
        <taxon>Pseudooceanicola</taxon>
    </lineage>
</organism>
<reference evidence="2 3" key="1">
    <citation type="submission" date="2020-08" db="EMBL/GenBank/DDBJ databases">
        <title>Genome sequence of Rhodobacteraceae bacterium Lw-13e.</title>
        <authorList>
            <person name="Poehlein A."/>
            <person name="Wolter L."/>
            <person name="Daniel R."/>
            <person name="Brinkhoff T."/>
        </authorList>
    </citation>
    <scope>NUCLEOTIDE SEQUENCE [LARGE SCALE GENOMIC DNA]</scope>
    <source>
        <strain evidence="2 3">Lw-13e</strain>
    </source>
</reference>
<evidence type="ECO:0000259" key="1">
    <source>
        <dbReference type="Pfam" id="PF03724"/>
    </source>
</evidence>
<sequence length="175" mass="19152">MRRPWIPWWILSWRCAKRAAFALCLWWEGGGRTSLRRAIATIPRRLPLAAPVLTLALLSACREETPIDPETTWQLHSLNGATVPDAGRATLIIAEEGRLHGVAPCNNYGGSWTGVGQDFRIYGVFSTRKGCPDLPAETAFFAALNRVTTVDPGKDRLGLEGPGIRLGFARLATGE</sequence>
<dbReference type="Gene3D" id="2.40.128.270">
    <property type="match status" value="1"/>
</dbReference>
<dbReference type="OrthoDB" id="7777568at2"/>
<gene>
    <name evidence="2" type="ORF">PSAL_029940</name>
</gene>
<name>A0A418SGI1_9RHOB</name>
<evidence type="ECO:0000313" key="3">
    <source>
        <dbReference type="Proteomes" id="UP000283786"/>
    </source>
</evidence>
<dbReference type="AlphaFoldDB" id="A0A418SGI1"/>
<dbReference type="InterPro" id="IPR005184">
    <property type="entry name" value="DUF306_Meta_HslJ"/>
</dbReference>
<dbReference type="KEGG" id="palw:PSAL_029940"/>
<dbReference type="Proteomes" id="UP000283786">
    <property type="component" value="Chromosome"/>
</dbReference>
<dbReference type="InterPro" id="IPR038670">
    <property type="entry name" value="HslJ-like_sf"/>
</dbReference>
<keyword evidence="3" id="KW-1185">Reference proteome</keyword>
<feature type="domain" description="DUF306" evidence="1">
    <location>
        <begin position="70"/>
        <end position="160"/>
    </location>
</feature>
<accession>A0A418SGI1</accession>
<protein>
    <recommendedName>
        <fullName evidence="1">DUF306 domain-containing protein</fullName>
    </recommendedName>
</protein>